<dbReference type="Pfam" id="PF12796">
    <property type="entry name" value="Ank_2"/>
    <property type="match status" value="1"/>
</dbReference>
<keyword evidence="6" id="KW-1185">Reference proteome</keyword>
<evidence type="ECO:0000259" key="3">
    <source>
        <dbReference type="Pfam" id="PF06985"/>
    </source>
</evidence>
<dbReference type="RefSeq" id="XP_070912193.1">
    <property type="nucleotide sequence ID" value="XM_071056092.1"/>
</dbReference>
<dbReference type="Pfam" id="PF06985">
    <property type="entry name" value="HET"/>
    <property type="match status" value="1"/>
</dbReference>
<feature type="region of interest" description="Disordered" evidence="2">
    <location>
        <begin position="773"/>
        <end position="805"/>
    </location>
</feature>
<feature type="repeat" description="ANK" evidence="1">
    <location>
        <begin position="685"/>
        <end position="717"/>
    </location>
</feature>
<dbReference type="InterPro" id="IPR002110">
    <property type="entry name" value="Ankyrin_rpt"/>
</dbReference>
<dbReference type="EMBL" id="BAAFSV010000001">
    <property type="protein sequence ID" value="GAB1310460.1"/>
    <property type="molecule type" value="Genomic_DNA"/>
</dbReference>
<dbReference type="InterPro" id="IPR058525">
    <property type="entry name" value="DUF8212"/>
</dbReference>
<gene>
    <name evidence="5" type="ORF">MFIFM68171_00670</name>
</gene>
<dbReference type="PANTHER" id="PTHR10622:SF10">
    <property type="entry name" value="HET DOMAIN-CONTAINING PROTEIN"/>
    <property type="match status" value="1"/>
</dbReference>
<dbReference type="PANTHER" id="PTHR10622">
    <property type="entry name" value="HET DOMAIN-CONTAINING PROTEIN"/>
    <property type="match status" value="1"/>
</dbReference>
<evidence type="ECO:0000256" key="1">
    <source>
        <dbReference type="PROSITE-ProRule" id="PRU00023"/>
    </source>
</evidence>
<dbReference type="InterPro" id="IPR036770">
    <property type="entry name" value="Ankyrin_rpt-contain_sf"/>
</dbReference>
<feature type="repeat" description="ANK" evidence="1">
    <location>
        <begin position="751"/>
        <end position="775"/>
    </location>
</feature>
<accession>A0ABQ0FY73</accession>
<dbReference type="SUPFAM" id="SSF48403">
    <property type="entry name" value="Ankyrin repeat"/>
    <property type="match status" value="1"/>
</dbReference>
<feature type="domain" description="Heterokaryon incompatibility" evidence="3">
    <location>
        <begin position="22"/>
        <end position="109"/>
    </location>
</feature>
<name>A0ABQ0FY73_9PEZI</name>
<dbReference type="SMART" id="SM00248">
    <property type="entry name" value="ANK"/>
    <property type="match status" value="3"/>
</dbReference>
<comment type="caution">
    <text evidence="5">The sequence shown here is derived from an EMBL/GenBank/DDBJ whole genome shotgun (WGS) entry which is preliminary data.</text>
</comment>
<feature type="domain" description="DUF8212" evidence="4">
    <location>
        <begin position="225"/>
        <end position="260"/>
    </location>
</feature>
<evidence type="ECO:0000259" key="4">
    <source>
        <dbReference type="Pfam" id="PF26640"/>
    </source>
</evidence>
<dbReference type="Pfam" id="PF26640">
    <property type="entry name" value="DUF8212"/>
    <property type="match status" value="1"/>
</dbReference>
<dbReference type="Proteomes" id="UP001628179">
    <property type="component" value="Unassembled WGS sequence"/>
</dbReference>
<evidence type="ECO:0000256" key="2">
    <source>
        <dbReference type="SAM" id="MobiDB-lite"/>
    </source>
</evidence>
<dbReference type="InterPro" id="IPR010730">
    <property type="entry name" value="HET"/>
</dbReference>
<evidence type="ECO:0000313" key="5">
    <source>
        <dbReference type="EMBL" id="GAB1310460.1"/>
    </source>
</evidence>
<organism evidence="5 6">
    <name type="scientific">Madurella fahalii</name>
    <dbReference type="NCBI Taxonomy" id="1157608"/>
    <lineage>
        <taxon>Eukaryota</taxon>
        <taxon>Fungi</taxon>
        <taxon>Dikarya</taxon>
        <taxon>Ascomycota</taxon>
        <taxon>Pezizomycotina</taxon>
        <taxon>Sordariomycetes</taxon>
        <taxon>Sordariomycetidae</taxon>
        <taxon>Sordariales</taxon>
        <taxon>Sordariales incertae sedis</taxon>
        <taxon>Madurella</taxon>
    </lineage>
</organism>
<reference evidence="5 6" key="1">
    <citation type="submission" date="2024-09" db="EMBL/GenBank/DDBJ databases">
        <title>Itraconazole resistance in Madurella fahalii resulting from another homologue of gene encoding cytochrome P450 14-alpha sterol demethylase (CYP51).</title>
        <authorList>
            <person name="Yoshioka I."/>
            <person name="Fahal A.H."/>
            <person name="Kaneko S."/>
            <person name="Yaguchi T."/>
        </authorList>
    </citation>
    <scope>NUCLEOTIDE SEQUENCE [LARGE SCALE GENOMIC DNA]</scope>
    <source>
        <strain evidence="5 6">IFM 68171</strain>
    </source>
</reference>
<proteinExistence type="predicted"/>
<dbReference type="Gene3D" id="1.25.40.20">
    <property type="entry name" value="Ankyrin repeat-containing domain"/>
    <property type="match status" value="2"/>
</dbReference>
<sequence length="822" mass="90421">MRLLNIDTFKLEEFFYADPPPYAILSHTWGNDSEEVSYRDVLDGMLGSTSSRPFKVAGCCKRAKEDGYRYVWIDTCCIDKTNSVELQEAINSMFRWYRDAAICYAFLSDVPPGDRHQVPGSAFFSSRWFQRGWTLQELLAPLKFRFYDADWQCIGTKGDLCDAIEEITGIPPSFLLGIVELHQASVAQRMSWAARRVTKRQEDIAYCLIGIFGVSMPMIYGEGGKAFHRLQEQIMKDIGDMSILAWGLDVLGLASNKSSPAILGTALAPDPSHFANSGRVVLLDNPAHGSFGLHGRTLRLSLPLHTTSDGHILGLLHCRLGQEQDKAIGIPLVTVPGGEPQRYARLENRPAVLIGNHGGGIASTMVEIQLDGGCNSPDTASDQTCWFHIRKSVPGLELIDVNPPACWHKERALIQTITTRPGPEGMQRILARFRDNTKDSLDFVLVLEVKSALPSCNVMVASRLTSLAEIRARSELWRRKVSGQQCASNGIFNLRMELETRQATSCPKGQQTFAVKPVVLANVAETTINATAELKIAGITSILGHLSRTEDENGLERRSLQGQIAKLDHMSVQIQQKQEKVMAQIKALKETERLLAKEMERVSLMQGPLVAKYDRMKNRQEGLSDLLSATQRLLGVYKGESTTERDDDTSKTEEQMLPFAIGKGHNSLVRLLLAKGVGVMGRDLHQRTPLHVASCTGKEELARVLLHRGADIAATDSHGWTALHLAAAGGFGAVSRLLLERGADAEARTDSGMTPLQLATDSGHAHIIELLLHGGDASRPAPSDTTDGDQVGRDGRQRTPRPKGQMLLRLNKGALYNMLTGD</sequence>
<dbReference type="PROSITE" id="PS50088">
    <property type="entry name" value="ANK_REPEAT"/>
    <property type="match status" value="3"/>
</dbReference>
<feature type="repeat" description="ANK" evidence="1">
    <location>
        <begin position="718"/>
        <end position="750"/>
    </location>
</feature>
<evidence type="ECO:0000313" key="6">
    <source>
        <dbReference type="Proteomes" id="UP001628179"/>
    </source>
</evidence>
<protein>
    <submittedName>
        <fullName evidence="5">Heterokaryon incompatibility domain-containing protein</fullName>
    </submittedName>
</protein>
<dbReference type="PROSITE" id="PS50297">
    <property type="entry name" value="ANK_REP_REGION"/>
    <property type="match status" value="3"/>
</dbReference>
<dbReference type="GeneID" id="98171415"/>
<keyword evidence="1" id="KW-0040">ANK repeat</keyword>